<evidence type="ECO:0000256" key="1">
    <source>
        <dbReference type="SAM" id="Phobius"/>
    </source>
</evidence>
<gene>
    <name evidence="2" type="ORF">Pan161_50040</name>
</gene>
<sequence length="108" mass="12653">MHRESLFLKILHVLVVTITTSLLFWWLTATLMRQDVWMTRNSYVEELQQFSAQIIGAVLGLILGYVTWNHVIRKHPAWDERIIALGCLVLLLVLPVAEEVFRRLTHFL</sequence>
<feature type="transmembrane region" description="Helical" evidence="1">
    <location>
        <begin position="7"/>
        <end position="27"/>
    </location>
</feature>
<accession>A0A517VK40</accession>
<dbReference type="RefSeq" id="WP_145231305.1">
    <property type="nucleotide sequence ID" value="NZ_CP036343.1"/>
</dbReference>
<keyword evidence="1" id="KW-1133">Transmembrane helix</keyword>
<protein>
    <submittedName>
        <fullName evidence="2">Uncharacterized protein</fullName>
    </submittedName>
</protein>
<dbReference type="OrthoDB" id="289519at2"/>
<organism evidence="2 3">
    <name type="scientific">Gimesia algae</name>
    <dbReference type="NCBI Taxonomy" id="2527971"/>
    <lineage>
        <taxon>Bacteria</taxon>
        <taxon>Pseudomonadati</taxon>
        <taxon>Planctomycetota</taxon>
        <taxon>Planctomycetia</taxon>
        <taxon>Planctomycetales</taxon>
        <taxon>Planctomycetaceae</taxon>
        <taxon>Gimesia</taxon>
    </lineage>
</organism>
<name>A0A517VK40_9PLAN</name>
<keyword evidence="1" id="KW-0812">Transmembrane</keyword>
<dbReference type="AlphaFoldDB" id="A0A517VK40"/>
<feature type="transmembrane region" description="Helical" evidence="1">
    <location>
        <begin position="80"/>
        <end position="97"/>
    </location>
</feature>
<reference evidence="2 3" key="1">
    <citation type="submission" date="2019-02" db="EMBL/GenBank/DDBJ databases">
        <title>Deep-cultivation of Planctomycetes and their phenomic and genomic characterization uncovers novel biology.</title>
        <authorList>
            <person name="Wiegand S."/>
            <person name="Jogler M."/>
            <person name="Boedeker C."/>
            <person name="Pinto D."/>
            <person name="Vollmers J."/>
            <person name="Rivas-Marin E."/>
            <person name="Kohn T."/>
            <person name="Peeters S.H."/>
            <person name="Heuer A."/>
            <person name="Rast P."/>
            <person name="Oberbeckmann S."/>
            <person name="Bunk B."/>
            <person name="Jeske O."/>
            <person name="Meyerdierks A."/>
            <person name="Storesund J.E."/>
            <person name="Kallscheuer N."/>
            <person name="Luecker S."/>
            <person name="Lage O.M."/>
            <person name="Pohl T."/>
            <person name="Merkel B.J."/>
            <person name="Hornburger P."/>
            <person name="Mueller R.-W."/>
            <person name="Bruemmer F."/>
            <person name="Labrenz M."/>
            <person name="Spormann A.M."/>
            <person name="Op den Camp H."/>
            <person name="Overmann J."/>
            <person name="Amann R."/>
            <person name="Jetten M.S.M."/>
            <person name="Mascher T."/>
            <person name="Medema M.H."/>
            <person name="Devos D.P."/>
            <person name="Kaster A.-K."/>
            <person name="Ovreas L."/>
            <person name="Rohde M."/>
            <person name="Galperin M.Y."/>
            <person name="Jogler C."/>
        </authorList>
    </citation>
    <scope>NUCLEOTIDE SEQUENCE [LARGE SCALE GENOMIC DNA]</scope>
    <source>
        <strain evidence="2 3">Pan161</strain>
    </source>
</reference>
<feature type="transmembrane region" description="Helical" evidence="1">
    <location>
        <begin position="47"/>
        <end position="68"/>
    </location>
</feature>
<evidence type="ECO:0000313" key="3">
    <source>
        <dbReference type="Proteomes" id="UP000316855"/>
    </source>
</evidence>
<proteinExistence type="predicted"/>
<dbReference type="KEGG" id="gax:Pan161_50040"/>
<keyword evidence="3" id="KW-1185">Reference proteome</keyword>
<dbReference type="Proteomes" id="UP000316855">
    <property type="component" value="Chromosome"/>
</dbReference>
<evidence type="ECO:0000313" key="2">
    <source>
        <dbReference type="EMBL" id="QDT93325.1"/>
    </source>
</evidence>
<dbReference type="EMBL" id="CP036343">
    <property type="protein sequence ID" value="QDT93325.1"/>
    <property type="molecule type" value="Genomic_DNA"/>
</dbReference>
<keyword evidence="1" id="KW-0472">Membrane</keyword>